<dbReference type="PANTHER" id="PTHR45138:SF9">
    <property type="entry name" value="DIGUANYLATE CYCLASE DGCM-RELATED"/>
    <property type="match status" value="1"/>
</dbReference>
<dbReference type="InterPro" id="IPR015943">
    <property type="entry name" value="WD40/YVTN_repeat-like_dom_sf"/>
</dbReference>
<sequence>MQLWQKLLLVLLSGMMLWLAGSTAQAGTEVKPFSQLHQRIWNTEHGLPQVSVVAITQDQQGYMWLATEGGLARFDGNRFQVFNASHSPLFRNPLLRTLHTTAGGDLLIGSSDKLIRYRQQQFAELTLNGQSVGSVEAMAETASGRVFIAAEQLLLLEQGQLSVLAVPPRPVSSLLVDGEQLWIAGPGYLALWTEQGWQERYQHPEPGWLVTRMLADGDGILLATPQGLWRYADGKVSLTQHQVQDEVLLLFRQQQQLWVATYHELLQFHGDQLISRTDLRQLPNIGWLVSAYQSRDGLLWFGSKTHGLLRFRSDATTNYQVDPASSDPYVWALWPTEHELLVGHNGGLAGFDGQRFQRKIAPERLSHPVVYSLYRQADGTLWAGTRRGLNRISADYQQVQRYPALDHIQINGIVERNDGSIWIASFDGLYRLLPGSDEPELMTEQLGLPLGRFRVILRDSQDRLWLGTPRGAYVWDGKQLTAIEDPLLSDIYISYITELNDGRIVLGTLQHGFAIEDPRGGWQKILPQQGLPNADVIYLAETDKGLVISNFNGVYRLASELLTGGELVASIIIDDIGPEAGVDGLRCCNGAGNSKGAKWRRRIYLPSLNGLVAIELDALTEQRPVPEVLIEQLLAEQLYYPSGQTIKLGAAQRDLEIQFTAPAYYRPRTLIFRYRLLGYEQDWTEVSDRRQAFYTNLPPGELIFEVQARFRGEGEWSKVVRQPVSIQAHWYEQYWFYALLLLLLLSGLFVLHRYRLNHLARQQSKLELMVSERTRELNNANQQLELLNQRLQLLSVTDALTGLHNRHYLQQTQEAILARARRQQKPLLCVLLDLDNFKKVNDLLGHQAGDAVLRQMAALLKRLLRQSDHLIRWGGEEFLIIQEQQDDPIAFLNRLLQAVADEPWVIASELPFKLSCSVGAVQYPLPDNSGWSWTQALALADKALYQVKSQGKAGWLMLRPQAKALNAGDWLQREVAQMLQSGAFSAIASADISERLTRQQTEQV</sequence>
<dbReference type="Gene3D" id="2.130.10.10">
    <property type="entry name" value="YVTN repeat-like/Quinoprotein amine dehydrogenase"/>
    <property type="match status" value="3"/>
</dbReference>
<organism evidence="8 9">
    <name type="scientific">Alishewanella jeotgali KCTC 22429</name>
    <dbReference type="NCBI Taxonomy" id="1129374"/>
    <lineage>
        <taxon>Bacteria</taxon>
        <taxon>Pseudomonadati</taxon>
        <taxon>Pseudomonadota</taxon>
        <taxon>Gammaproteobacteria</taxon>
        <taxon>Alteromonadales</taxon>
        <taxon>Alteromonadaceae</taxon>
        <taxon>Alishewanella</taxon>
    </lineage>
</organism>
<dbReference type="InterPro" id="IPR029787">
    <property type="entry name" value="Nucleotide_cyclase"/>
</dbReference>
<dbReference type="eggNOG" id="COG3292">
    <property type="taxonomic scope" value="Bacteria"/>
</dbReference>
<keyword evidence="5" id="KW-0812">Transmembrane</keyword>
<dbReference type="EMBL" id="AHTH01000060">
    <property type="protein sequence ID" value="EHR39346.1"/>
    <property type="molecule type" value="Genomic_DNA"/>
</dbReference>
<gene>
    <name evidence="8" type="ORF">AJE_17265</name>
</gene>
<evidence type="ECO:0000256" key="6">
    <source>
        <dbReference type="SAM" id="SignalP"/>
    </source>
</evidence>
<dbReference type="NCBIfam" id="TIGR00254">
    <property type="entry name" value="GGDEF"/>
    <property type="match status" value="1"/>
</dbReference>
<dbReference type="Proteomes" id="UP000012046">
    <property type="component" value="Unassembled WGS sequence"/>
</dbReference>
<comment type="catalytic activity">
    <reaction evidence="3">
        <text>2 GTP = 3',3'-c-di-GMP + 2 diphosphate</text>
        <dbReference type="Rhea" id="RHEA:24898"/>
        <dbReference type="ChEBI" id="CHEBI:33019"/>
        <dbReference type="ChEBI" id="CHEBI:37565"/>
        <dbReference type="ChEBI" id="CHEBI:58805"/>
        <dbReference type="EC" id="2.7.7.65"/>
    </reaction>
</comment>
<dbReference type="SUPFAM" id="SSF63829">
    <property type="entry name" value="Calcium-dependent phosphotriesterase"/>
    <property type="match status" value="2"/>
</dbReference>
<dbReference type="InterPro" id="IPR000160">
    <property type="entry name" value="GGDEF_dom"/>
</dbReference>
<feature type="chain" id="PRO_5003592424" description="diguanylate cyclase" evidence="6">
    <location>
        <begin position="27"/>
        <end position="1004"/>
    </location>
</feature>
<keyword evidence="5" id="KW-1133">Transmembrane helix</keyword>
<dbReference type="RefSeq" id="WP_008951945.1">
    <property type="nucleotide sequence ID" value="NZ_AHTH01000060.1"/>
</dbReference>
<evidence type="ECO:0000313" key="9">
    <source>
        <dbReference type="Proteomes" id="UP000012046"/>
    </source>
</evidence>
<comment type="cofactor">
    <cofactor evidence="1">
        <name>Mg(2+)</name>
        <dbReference type="ChEBI" id="CHEBI:18420"/>
    </cofactor>
</comment>
<dbReference type="STRING" id="1129374.AJE_17265"/>
<feature type="coiled-coil region" evidence="4">
    <location>
        <begin position="770"/>
        <end position="797"/>
    </location>
</feature>
<dbReference type="PANTHER" id="PTHR45138">
    <property type="entry name" value="REGULATORY COMPONENTS OF SENSORY TRANSDUCTION SYSTEM"/>
    <property type="match status" value="1"/>
</dbReference>
<accession>H3ZJ87</accession>
<dbReference type="FunFam" id="3.30.70.270:FF:000001">
    <property type="entry name" value="Diguanylate cyclase domain protein"/>
    <property type="match status" value="1"/>
</dbReference>
<dbReference type="InterPro" id="IPR043128">
    <property type="entry name" value="Rev_trsase/Diguanyl_cyclase"/>
</dbReference>
<dbReference type="GO" id="GO:0052621">
    <property type="term" value="F:diguanylate cyclase activity"/>
    <property type="evidence" value="ECO:0007669"/>
    <property type="project" value="UniProtKB-EC"/>
</dbReference>
<evidence type="ECO:0000256" key="1">
    <source>
        <dbReference type="ARBA" id="ARBA00001946"/>
    </source>
</evidence>
<dbReference type="Gene3D" id="3.30.70.270">
    <property type="match status" value="1"/>
</dbReference>
<dbReference type="PROSITE" id="PS50887">
    <property type="entry name" value="GGDEF"/>
    <property type="match status" value="1"/>
</dbReference>
<dbReference type="InterPro" id="IPR050469">
    <property type="entry name" value="Diguanylate_Cyclase"/>
</dbReference>
<dbReference type="InterPro" id="IPR011123">
    <property type="entry name" value="Y_Y_Y"/>
</dbReference>
<protein>
    <recommendedName>
        <fullName evidence="2">diguanylate cyclase</fullName>
        <ecNumber evidence="2">2.7.7.65</ecNumber>
    </recommendedName>
</protein>
<dbReference type="SMART" id="SM00267">
    <property type="entry name" value="GGDEF"/>
    <property type="match status" value="1"/>
</dbReference>
<keyword evidence="6" id="KW-0732">Signal</keyword>
<dbReference type="Gene3D" id="2.60.40.10">
    <property type="entry name" value="Immunoglobulins"/>
    <property type="match status" value="1"/>
</dbReference>
<evidence type="ECO:0000256" key="4">
    <source>
        <dbReference type="SAM" id="Coils"/>
    </source>
</evidence>
<proteinExistence type="predicted"/>
<evidence type="ECO:0000259" key="7">
    <source>
        <dbReference type="PROSITE" id="PS50887"/>
    </source>
</evidence>
<keyword evidence="4" id="KW-0175">Coiled coil</keyword>
<evidence type="ECO:0000256" key="3">
    <source>
        <dbReference type="ARBA" id="ARBA00034247"/>
    </source>
</evidence>
<dbReference type="Pfam" id="PF07494">
    <property type="entry name" value="Reg_prop"/>
    <property type="match status" value="1"/>
</dbReference>
<feature type="signal peptide" evidence="6">
    <location>
        <begin position="1"/>
        <end position="26"/>
    </location>
</feature>
<keyword evidence="5" id="KW-0472">Membrane</keyword>
<keyword evidence="9" id="KW-1185">Reference proteome</keyword>
<dbReference type="Pfam" id="PF07495">
    <property type="entry name" value="Y_Y_Y"/>
    <property type="match status" value="1"/>
</dbReference>
<dbReference type="InterPro" id="IPR011110">
    <property type="entry name" value="Reg_prop"/>
</dbReference>
<comment type="caution">
    <text evidence="8">The sequence shown here is derived from an EMBL/GenBank/DDBJ whole genome shotgun (WGS) entry which is preliminary data.</text>
</comment>
<dbReference type="CDD" id="cd01949">
    <property type="entry name" value="GGDEF"/>
    <property type="match status" value="1"/>
</dbReference>
<dbReference type="PATRIC" id="fig|1129374.4.peg.3407"/>
<dbReference type="Pfam" id="PF00990">
    <property type="entry name" value="GGDEF"/>
    <property type="match status" value="1"/>
</dbReference>
<evidence type="ECO:0000256" key="2">
    <source>
        <dbReference type="ARBA" id="ARBA00012528"/>
    </source>
</evidence>
<dbReference type="EC" id="2.7.7.65" evidence="2"/>
<dbReference type="SUPFAM" id="SSF55073">
    <property type="entry name" value="Nucleotide cyclase"/>
    <property type="match status" value="1"/>
</dbReference>
<dbReference type="InterPro" id="IPR013783">
    <property type="entry name" value="Ig-like_fold"/>
</dbReference>
<feature type="domain" description="GGDEF" evidence="7">
    <location>
        <begin position="825"/>
        <end position="960"/>
    </location>
</feature>
<dbReference type="eggNOG" id="COG3706">
    <property type="taxonomic scope" value="Bacteria"/>
</dbReference>
<evidence type="ECO:0000256" key="5">
    <source>
        <dbReference type="SAM" id="Phobius"/>
    </source>
</evidence>
<name>H3ZJ87_9ALTE</name>
<feature type="transmembrane region" description="Helical" evidence="5">
    <location>
        <begin position="734"/>
        <end position="751"/>
    </location>
</feature>
<dbReference type="AlphaFoldDB" id="H3ZJ87"/>
<reference evidence="8 9" key="1">
    <citation type="journal article" date="2012" name="J. Bacteriol.">
        <title>Genome Sequence of Extracellular-Protease-Producing Alishewanella jeotgali Isolated from Traditional Korean Fermented Seafood.</title>
        <authorList>
            <person name="Jung J."/>
            <person name="Chun J."/>
            <person name="Park W."/>
        </authorList>
    </citation>
    <scope>NUCLEOTIDE SEQUENCE [LARGE SCALE GENOMIC DNA]</scope>
    <source>
        <strain evidence="8 9">KCTC 22429</strain>
    </source>
</reference>
<evidence type="ECO:0000313" key="8">
    <source>
        <dbReference type="EMBL" id="EHR39346.1"/>
    </source>
</evidence>